<sequence length="303" mass="34363">MAAVAGIVALVPSSTNGKPPTRPKRTQEPQVDEKVLRRRQQYKFHQRRHRAKQKEKMIVLTHDVQHLLAEIEQLNYKRQKLLVDRNCFSSRGTDAGVPARLTMEYFRLFEYGISPYNLGQQEQFLRSIMTAQTVGPDYAGVETVIELWKRFSDFFVYSRYELLSMNVSTLGDSTVVIMDTNFHISCRRDGVITLYPSLRHNVDLLQKVIGSMLVVPVQYRFEFDANGIVTWFSADWDLVKALTAIVSLVDAACILAGANIAKTGQIRSNVEDIRQSSNVQNDVSSPAQQPAVDPRHSVDFLLS</sequence>
<accession>A0A225WTU0</accession>
<feature type="compositionally biased region" description="Basic and acidic residues" evidence="1">
    <location>
        <begin position="293"/>
        <end position="303"/>
    </location>
</feature>
<name>A0A225WTU0_9STRA</name>
<evidence type="ECO:0000256" key="1">
    <source>
        <dbReference type="SAM" id="MobiDB-lite"/>
    </source>
</evidence>
<keyword evidence="3" id="KW-1185">Reference proteome</keyword>
<evidence type="ECO:0000313" key="3">
    <source>
        <dbReference type="Proteomes" id="UP000198211"/>
    </source>
</evidence>
<dbReference type="CDD" id="cd14686">
    <property type="entry name" value="bZIP"/>
    <property type="match status" value="1"/>
</dbReference>
<gene>
    <name evidence="2" type="ORF">PHMEG_0005108</name>
</gene>
<proteinExistence type="predicted"/>
<comment type="caution">
    <text evidence="2">The sequence shown here is derived from an EMBL/GenBank/DDBJ whole genome shotgun (WGS) entry which is preliminary data.</text>
</comment>
<feature type="region of interest" description="Disordered" evidence="1">
    <location>
        <begin position="10"/>
        <end position="31"/>
    </location>
</feature>
<evidence type="ECO:0000313" key="2">
    <source>
        <dbReference type="EMBL" id="OWZ20477.1"/>
    </source>
</evidence>
<dbReference type="AlphaFoldDB" id="A0A225WTU0"/>
<dbReference type="EMBL" id="NBNE01000320">
    <property type="protein sequence ID" value="OWZ20477.1"/>
    <property type="molecule type" value="Genomic_DNA"/>
</dbReference>
<feature type="compositionally biased region" description="Polar residues" evidence="1">
    <location>
        <begin position="277"/>
        <end position="288"/>
    </location>
</feature>
<reference evidence="3" key="1">
    <citation type="submission" date="2017-03" db="EMBL/GenBank/DDBJ databases">
        <title>Phytopthora megakarya and P. palmivora, two closely related causual agents of cacao black pod achieved similar genome size and gene model numbers by different mechanisms.</title>
        <authorList>
            <person name="Ali S."/>
            <person name="Shao J."/>
            <person name="Larry D.J."/>
            <person name="Kronmiller B."/>
            <person name="Shen D."/>
            <person name="Strem M.D."/>
            <person name="Melnick R.L."/>
            <person name="Guiltinan M.J."/>
            <person name="Tyler B.M."/>
            <person name="Meinhardt L.W."/>
            <person name="Bailey B.A."/>
        </authorList>
    </citation>
    <scope>NUCLEOTIDE SEQUENCE [LARGE SCALE GENOMIC DNA]</scope>
    <source>
        <strain evidence="3">zdho120</strain>
    </source>
</reference>
<dbReference type="OrthoDB" id="96557at2759"/>
<evidence type="ECO:0008006" key="4">
    <source>
        <dbReference type="Google" id="ProtNLM"/>
    </source>
</evidence>
<organism evidence="2 3">
    <name type="scientific">Phytophthora megakarya</name>
    <dbReference type="NCBI Taxonomy" id="4795"/>
    <lineage>
        <taxon>Eukaryota</taxon>
        <taxon>Sar</taxon>
        <taxon>Stramenopiles</taxon>
        <taxon>Oomycota</taxon>
        <taxon>Peronosporomycetes</taxon>
        <taxon>Peronosporales</taxon>
        <taxon>Peronosporaceae</taxon>
        <taxon>Phytophthora</taxon>
    </lineage>
</organism>
<dbReference type="Proteomes" id="UP000198211">
    <property type="component" value="Unassembled WGS sequence"/>
</dbReference>
<feature type="region of interest" description="Disordered" evidence="1">
    <location>
        <begin position="277"/>
        <end position="303"/>
    </location>
</feature>
<protein>
    <recommendedName>
        <fullName evidence="4">Bzip transcription factor</fullName>
    </recommendedName>
</protein>